<sequence>MNIEYWLNIAYIKLQSIGNISARLDSEVLLSYVLNKDISWLMCYGCYKLNSKDLKLANSLLMRRMCGEPIAYLVGKKEFWSLSLLVSNATLIPRSDTEILVEQTLMRVEKDSKKKILDLGTGCGCVALALASERETCCIIGVDCMQESLKIAKRNAKVLHLNNVIFFHSFWFSSVNEIFDVIVSNPPYVSLNEITSLDKSLSFEPLIALISTNNGLGSIKYIIKHSKKYLNDMGWLLIEHGWTQKISVQKLFKKYHFFNVMTYKDYSRNDRITVGQKKQI</sequence>
<evidence type="ECO:0000256" key="3">
    <source>
        <dbReference type="ARBA" id="ARBA00022691"/>
    </source>
</evidence>
<dbReference type="HAMAP" id="MF_02126">
    <property type="entry name" value="RF_methyltr_PrmC"/>
    <property type="match status" value="1"/>
</dbReference>
<dbReference type="NCBIfam" id="TIGR00536">
    <property type="entry name" value="hemK_fam"/>
    <property type="match status" value="1"/>
</dbReference>
<dbReference type="FunFam" id="3.40.50.150:FF:000053">
    <property type="entry name" value="Release factor glutamine methyltransferase"/>
    <property type="match status" value="1"/>
</dbReference>
<feature type="binding site" evidence="5">
    <location>
        <begin position="120"/>
        <end position="124"/>
    </location>
    <ligand>
        <name>S-adenosyl-L-methionine</name>
        <dbReference type="ChEBI" id="CHEBI:59789"/>
    </ligand>
</feature>
<dbReference type="Gene3D" id="1.10.8.10">
    <property type="entry name" value="DNA helicase RuvA subunit, C-terminal domain"/>
    <property type="match status" value="1"/>
</dbReference>
<evidence type="ECO:0000259" key="7">
    <source>
        <dbReference type="Pfam" id="PF17827"/>
    </source>
</evidence>
<dbReference type="GO" id="GO:0003676">
    <property type="term" value="F:nucleic acid binding"/>
    <property type="evidence" value="ECO:0007669"/>
    <property type="project" value="InterPro"/>
</dbReference>
<evidence type="ECO:0000256" key="1">
    <source>
        <dbReference type="ARBA" id="ARBA00022603"/>
    </source>
</evidence>
<protein>
    <recommendedName>
        <fullName evidence="5">Release factor glutamine methyltransferase</fullName>
        <shortName evidence="5">RF MTase</shortName>
        <ecNumber evidence="5">2.1.1.297</ecNumber>
    </recommendedName>
    <alternativeName>
        <fullName evidence="5">N5-glutamine methyltransferase PrmC</fullName>
    </alternativeName>
    <alternativeName>
        <fullName evidence="5">Protein-(glutamine-N5) MTase PrmC</fullName>
    </alternativeName>
    <alternativeName>
        <fullName evidence="5">Protein-glutamine N-methyltransferase PrmC</fullName>
    </alternativeName>
</protein>
<name>A0A4D6Y2S6_BUCMH</name>
<evidence type="ECO:0000256" key="4">
    <source>
        <dbReference type="ARBA" id="ARBA00048391"/>
    </source>
</evidence>
<proteinExistence type="inferred from homology"/>
<comment type="function">
    <text evidence="5">Methylates the class 1 translation termination release factors RF1/PrfA and RF2/PrfB on the glutamine residue of the universally conserved GGQ motif.</text>
</comment>
<feature type="domain" description="Methyltransferase small" evidence="6">
    <location>
        <begin position="107"/>
        <end position="191"/>
    </location>
</feature>
<dbReference type="InterPro" id="IPR050320">
    <property type="entry name" value="N5-glutamine_MTase"/>
</dbReference>
<dbReference type="Gene3D" id="3.40.50.150">
    <property type="entry name" value="Vaccinia Virus protein VP39"/>
    <property type="match status" value="1"/>
</dbReference>
<comment type="catalytic activity">
    <reaction evidence="4 5">
        <text>L-glutaminyl-[peptide chain release factor] + S-adenosyl-L-methionine = N(5)-methyl-L-glutaminyl-[peptide chain release factor] + S-adenosyl-L-homocysteine + H(+)</text>
        <dbReference type="Rhea" id="RHEA:42896"/>
        <dbReference type="Rhea" id="RHEA-COMP:10271"/>
        <dbReference type="Rhea" id="RHEA-COMP:10272"/>
        <dbReference type="ChEBI" id="CHEBI:15378"/>
        <dbReference type="ChEBI" id="CHEBI:30011"/>
        <dbReference type="ChEBI" id="CHEBI:57856"/>
        <dbReference type="ChEBI" id="CHEBI:59789"/>
        <dbReference type="ChEBI" id="CHEBI:61891"/>
        <dbReference type="EC" id="2.1.1.297"/>
    </reaction>
</comment>
<dbReference type="PROSITE" id="PS00092">
    <property type="entry name" value="N6_MTASE"/>
    <property type="match status" value="1"/>
</dbReference>
<evidence type="ECO:0000256" key="2">
    <source>
        <dbReference type="ARBA" id="ARBA00022679"/>
    </source>
</evidence>
<comment type="similarity">
    <text evidence="5">Belongs to the protein N5-glutamine methyltransferase family. PrmC subfamily.</text>
</comment>
<dbReference type="NCBIfam" id="TIGR03534">
    <property type="entry name" value="RF_mod_PrmC"/>
    <property type="match status" value="1"/>
</dbReference>
<keyword evidence="1 5" id="KW-0489">Methyltransferase</keyword>
<dbReference type="Pfam" id="PF05175">
    <property type="entry name" value="MTS"/>
    <property type="match status" value="1"/>
</dbReference>
<dbReference type="SUPFAM" id="SSF53335">
    <property type="entry name" value="S-adenosyl-L-methionine-dependent methyltransferases"/>
    <property type="match status" value="1"/>
</dbReference>
<dbReference type="PANTHER" id="PTHR18895:SF74">
    <property type="entry name" value="MTRF1L RELEASE FACTOR GLUTAMINE METHYLTRANSFERASE"/>
    <property type="match status" value="1"/>
</dbReference>
<dbReference type="Pfam" id="PF17827">
    <property type="entry name" value="PrmC_N"/>
    <property type="match status" value="1"/>
</dbReference>
<dbReference type="InterPro" id="IPR007848">
    <property type="entry name" value="Small_mtfrase_dom"/>
</dbReference>
<dbReference type="InterPro" id="IPR004556">
    <property type="entry name" value="HemK-like"/>
</dbReference>
<evidence type="ECO:0000313" key="9">
    <source>
        <dbReference type="Proteomes" id="UP000298566"/>
    </source>
</evidence>
<organism evidence="8 9">
    <name type="scientific">Buchnera aphidicola subsp. Melaphis rhois</name>
    <dbReference type="NCBI Taxonomy" id="118103"/>
    <lineage>
        <taxon>Bacteria</taxon>
        <taxon>Pseudomonadati</taxon>
        <taxon>Pseudomonadota</taxon>
        <taxon>Gammaproteobacteria</taxon>
        <taxon>Enterobacterales</taxon>
        <taxon>Erwiniaceae</taxon>
        <taxon>Buchnera</taxon>
    </lineage>
</organism>
<dbReference type="RefSeq" id="WP_158336396.1">
    <property type="nucleotide sequence ID" value="NZ_CP033004.1"/>
</dbReference>
<dbReference type="OrthoDB" id="9800643at2"/>
<gene>
    <name evidence="5 8" type="primary">prmC</name>
    <name evidence="8" type="ORF">D9V73_00825</name>
</gene>
<feature type="binding site" evidence="5">
    <location>
        <position position="171"/>
    </location>
    <ligand>
        <name>S-adenosyl-L-methionine</name>
        <dbReference type="ChEBI" id="CHEBI:59789"/>
    </ligand>
</feature>
<dbReference type="InterPro" id="IPR029063">
    <property type="entry name" value="SAM-dependent_MTases_sf"/>
</dbReference>
<dbReference type="EMBL" id="CP033004">
    <property type="protein sequence ID" value="QCI23199.1"/>
    <property type="molecule type" value="Genomic_DNA"/>
</dbReference>
<dbReference type="GO" id="GO:0032259">
    <property type="term" value="P:methylation"/>
    <property type="evidence" value="ECO:0007669"/>
    <property type="project" value="UniProtKB-KW"/>
</dbReference>
<dbReference type="AlphaFoldDB" id="A0A4D6Y2S6"/>
<evidence type="ECO:0000259" key="6">
    <source>
        <dbReference type="Pfam" id="PF05175"/>
    </source>
</evidence>
<dbReference type="InterPro" id="IPR019874">
    <property type="entry name" value="RF_methyltr_PrmC"/>
</dbReference>
<dbReference type="Proteomes" id="UP000298566">
    <property type="component" value="Chromosome"/>
</dbReference>
<evidence type="ECO:0000313" key="8">
    <source>
        <dbReference type="EMBL" id="QCI23199.1"/>
    </source>
</evidence>
<feature type="domain" description="Release factor glutamine methyltransferase N-terminal" evidence="7">
    <location>
        <begin position="6"/>
        <end position="75"/>
    </location>
</feature>
<dbReference type="InterPro" id="IPR040758">
    <property type="entry name" value="PrmC_N"/>
</dbReference>
<dbReference type="PANTHER" id="PTHR18895">
    <property type="entry name" value="HEMK METHYLTRANSFERASE"/>
    <property type="match status" value="1"/>
</dbReference>
<reference evidence="8 9" key="1">
    <citation type="submission" date="2018-10" db="EMBL/GenBank/DDBJ databases">
        <title>Comparative functional genomics of the obligate endosymbiont Buchnera aphidicola.</title>
        <authorList>
            <person name="Chong R.A."/>
        </authorList>
    </citation>
    <scope>NUCLEOTIDE SEQUENCE [LARGE SCALE GENOMIC DNA]</scope>
    <source>
        <strain evidence="8 9">Mrh</strain>
    </source>
</reference>
<keyword evidence="3 5" id="KW-0949">S-adenosyl-L-methionine</keyword>
<dbReference type="InterPro" id="IPR002052">
    <property type="entry name" value="DNA_methylase_N6_adenine_CS"/>
</dbReference>
<feature type="binding site" evidence="5">
    <location>
        <begin position="185"/>
        <end position="188"/>
    </location>
    <ligand>
        <name>substrate</name>
    </ligand>
</feature>
<accession>A0A4D6Y2S6</accession>
<dbReference type="EC" id="2.1.1.297" evidence="5"/>
<evidence type="ECO:0000256" key="5">
    <source>
        <dbReference type="HAMAP-Rule" id="MF_02126"/>
    </source>
</evidence>
<feature type="binding site" evidence="5">
    <location>
        <position position="185"/>
    </location>
    <ligand>
        <name>S-adenosyl-L-methionine</name>
        <dbReference type="ChEBI" id="CHEBI:59789"/>
    </ligand>
</feature>
<dbReference type="CDD" id="cd02440">
    <property type="entry name" value="AdoMet_MTases"/>
    <property type="match status" value="1"/>
</dbReference>
<feature type="binding site" evidence="5">
    <location>
        <position position="143"/>
    </location>
    <ligand>
        <name>S-adenosyl-L-methionine</name>
        <dbReference type="ChEBI" id="CHEBI:59789"/>
    </ligand>
</feature>
<keyword evidence="2 5" id="KW-0808">Transferase</keyword>
<dbReference type="GO" id="GO:0102559">
    <property type="term" value="F:peptide chain release factor N(5)-glutamine methyltransferase activity"/>
    <property type="evidence" value="ECO:0007669"/>
    <property type="project" value="UniProtKB-EC"/>
</dbReference>